<keyword evidence="1" id="KW-1133">Transmembrane helix</keyword>
<comment type="caution">
    <text evidence="2">The sequence shown here is derived from an EMBL/GenBank/DDBJ whole genome shotgun (WGS) entry which is preliminary data.</text>
</comment>
<keyword evidence="3" id="KW-1185">Reference proteome</keyword>
<organism evidence="2 3">
    <name type="scientific">Daphnia magna</name>
    <dbReference type="NCBI Taxonomy" id="35525"/>
    <lineage>
        <taxon>Eukaryota</taxon>
        <taxon>Metazoa</taxon>
        <taxon>Ecdysozoa</taxon>
        <taxon>Arthropoda</taxon>
        <taxon>Crustacea</taxon>
        <taxon>Branchiopoda</taxon>
        <taxon>Diplostraca</taxon>
        <taxon>Cladocera</taxon>
        <taxon>Anomopoda</taxon>
        <taxon>Daphniidae</taxon>
        <taxon>Daphnia</taxon>
    </lineage>
</organism>
<reference evidence="2 3" key="1">
    <citation type="journal article" date="2023" name="Nucleic Acids Res.">
        <title>The hologenome of Daphnia magna reveals possible DNA methylation and microbiome-mediated evolution of the host genome.</title>
        <authorList>
            <person name="Chaturvedi A."/>
            <person name="Li X."/>
            <person name="Dhandapani V."/>
            <person name="Marshall H."/>
            <person name="Kissane S."/>
            <person name="Cuenca-Cambronero M."/>
            <person name="Asole G."/>
            <person name="Calvet F."/>
            <person name="Ruiz-Romero M."/>
            <person name="Marangio P."/>
            <person name="Guigo R."/>
            <person name="Rago D."/>
            <person name="Mirbahai L."/>
            <person name="Eastwood N."/>
            <person name="Colbourne J.K."/>
            <person name="Zhou J."/>
            <person name="Mallon E."/>
            <person name="Orsini L."/>
        </authorList>
    </citation>
    <scope>NUCLEOTIDE SEQUENCE [LARGE SCALE GENOMIC DNA]</scope>
    <source>
        <strain evidence="2">LRV0_1</strain>
    </source>
</reference>
<gene>
    <name evidence="2" type="ORF">OUZ56_008930</name>
</gene>
<keyword evidence="1" id="KW-0812">Transmembrane</keyword>
<dbReference type="EMBL" id="JAOYFB010000037">
    <property type="protein sequence ID" value="KAK4023525.1"/>
    <property type="molecule type" value="Genomic_DNA"/>
</dbReference>
<name>A0ABR0AEG3_9CRUS</name>
<protein>
    <submittedName>
        <fullName evidence="2">Uncharacterized protein</fullName>
    </submittedName>
</protein>
<feature type="transmembrane region" description="Helical" evidence="1">
    <location>
        <begin position="14"/>
        <end position="32"/>
    </location>
</feature>
<evidence type="ECO:0000313" key="2">
    <source>
        <dbReference type="EMBL" id="KAK4023525.1"/>
    </source>
</evidence>
<evidence type="ECO:0000313" key="3">
    <source>
        <dbReference type="Proteomes" id="UP001234178"/>
    </source>
</evidence>
<proteinExistence type="predicted"/>
<dbReference type="Proteomes" id="UP001234178">
    <property type="component" value="Unassembled WGS sequence"/>
</dbReference>
<accession>A0ABR0AEG3</accession>
<sequence>MCTRHFMSRDPPNLIFFFPSVCAIPFLLFFIIQKNHWGLMGFLIRLIRNEQRRVRAHTRFRMPSGTWSGEDDRILTFVSHVAHIKSCLQQPFFFFFFKMC</sequence>
<evidence type="ECO:0000256" key="1">
    <source>
        <dbReference type="SAM" id="Phobius"/>
    </source>
</evidence>
<keyword evidence="1" id="KW-0472">Membrane</keyword>